<evidence type="ECO:0000313" key="2">
    <source>
        <dbReference type="EMBL" id="JAD42400.1"/>
    </source>
</evidence>
<organism evidence="2">
    <name type="scientific">Arundo donax</name>
    <name type="common">Giant reed</name>
    <name type="synonym">Donax arundinaceus</name>
    <dbReference type="NCBI Taxonomy" id="35708"/>
    <lineage>
        <taxon>Eukaryota</taxon>
        <taxon>Viridiplantae</taxon>
        <taxon>Streptophyta</taxon>
        <taxon>Embryophyta</taxon>
        <taxon>Tracheophyta</taxon>
        <taxon>Spermatophyta</taxon>
        <taxon>Magnoliopsida</taxon>
        <taxon>Liliopsida</taxon>
        <taxon>Poales</taxon>
        <taxon>Poaceae</taxon>
        <taxon>PACMAD clade</taxon>
        <taxon>Arundinoideae</taxon>
        <taxon>Arundineae</taxon>
        <taxon>Arundo</taxon>
    </lineage>
</organism>
<dbReference type="EMBL" id="GBRH01255495">
    <property type="protein sequence ID" value="JAD42400.1"/>
    <property type="molecule type" value="Transcribed_RNA"/>
</dbReference>
<reference evidence="2" key="2">
    <citation type="journal article" date="2015" name="Data Brief">
        <title>Shoot transcriptome of the giant reed, Arundo donax.</title>
        <authorList>
            <person name="Barrero R.A."/>
            <person name="Guerrero F.D."/>
            <person name="Moolhuijzen P."/>
            <person name="Goolsby J.A."/>
            <person name="Tidwell J."/>
            <person name="Bellgard S.E."/>
            <person name="Bellgard M.I."/>
        </authorList>
    </citation>
    <scope>NUCLEOTIDE SEQUENCE</scope>
    <source>
        <tissue evidence="2">Shoot tissue taken approximately 20 cm above the soil surface</tissue>
    </source>
</reference>
<proteinExistence type="predicted"/>
<sequence length="20" mass="2406">MRPRLQKQRNGSKNSKHKVI</sequence>
<accession>A0A0A9A066</accession>
<protein>
    <submittedName>
        <fullName evidence="2">Uncharacterized protein</fullName>
    </submittedName>
</protein>
<name>A0A0A9A066_ARUDO</name>
<reference evidence="2" key="1">
    <citation type="submission" date="2014-09" db="EMBL/GenBank/DDBJ databases">
        <authorList>
            <person name="Magalhaes I.L.F."/>
            <person name="Oliveira U."/>
            <person name="Santos F.R."/>
            <person name="Vidigal T.H.D.A."/>
            <person name="Brescovit A.D."/>
            <person name="Santos A.J."/>
        </authorList>
    </citation>
    <scope>NUCLEOTIDE SEQUENCE</scope>
    <source>
        <tissue evidence="2">Shoot tissue taken approximately 20 cm above the soil surface</tissue>
    </source>
</reference>
<dbReference type="AlphaFoldDB" id="A0A0A9A066"/>
<evidence type="ECO:0000256" key="1">
    <source>
        <dbReference type="SAM" id="MobiDB-lite"/>
    </source>
</evidence>
<feature type="region of interest" description="Disordered" evidence="1">
    <location>
        <begin position="1"/>
        <end position="20"/>
    </location>
</feature>